<evidence type="ECO:0000313" key="3">
    <source>
        <dbReference type="Proteomes" id="UP000004968"/>
    </source>
</evidence>
<dbReference type="InterPro" id="IPR035895">
    <property type="entry name" value="HPr-like_sf"/>
</dbReference>
<dbReference type="EMBL" id="ACIO01000191">
    <property type="protein sequence ID" value="EFC99333.1"/>
    <property type="molecule type" value="Genomic_DNA"/>
</dbReference>
<dbReference type="AlphaFoldDB" id="D3AFR5"/>
<dbReference type="InterPro" id="IPR000032">
    <property type="entry name" value="HPr-like"/>
</dbReference>
<proteinExistence type="predicted"/>
<sequence length="82" mass="9276">MIMKQYKIMLPGVAEAKEFVAAATKCDFDIDVYYNRVTIDAKSILGVLSLDLTRPLTVEFNGENEEFETYLMEKAPSRIHAA</sequence>
<evidence type="ECO:0000259" key="1">
    <source>
        <dbReference type="Pfam" id="PF00381"/>
    </source>
</evidence>
<feature type="domain" description="HPr" evidence="1">
    <location>
        <begin position="16"/>
        <end position="65"/>
    </location>
</feature>
<dbReference type="Gene3D" id="3.30.1340.10">
    <property type="entry name" value="HPr-like"/>
    <property type="match status" value="1"/>
</dbReference>
<dbReference type="Pfam" id="PF00381">
    <property type="entry name" value="PTS-HPr"/>
    <property type="match status" value="1"/>
</dbReference>
<accession>D3AFR5</accession>
<name>D3AFR5_9FIRM</name>
<gene>
    <name evidence="2" type="ORF">CLOSTHATH_02450</name>
</gene>
<organism evidence="2 3">
    <name type="scientific">Hungatella hathewayi DSM 13479</name>
    <dbReference type="NCBI Taxonomy" id="566550"/>
    <lineage>
        <taxon>Bacteria</taxon>
        <taxon>Bacillati</taxon>
        <taxon>Bacillota</taxon>
        <taxon>Clostridia</taxon>
        <taxon>Lachnospirales</taxon>
        <taxon>Lachnospiraceae</taxon>
        <taxon>Hungatella</taxon>
    </lineage>
</organism>
<dbReference type="HOGENOM" id="CLU_136230_4_0_9"/>
<comment type="caution">
    <text evidence="2">The sequence shown here is derived from an EMBL/GenBank/DDBJ whole genome shotgun (WGS) entry which is preliminary data.</text>
</comment>
<evidence type="ECO:0000313" key="2">
    <source>
        <dbReference type="EMBL" id="EFC99333.1"/>
    </source>
</evidence>
<protein>
    <recommendedName>
        <fullName evidence="1">HPr domain-containing protein</fullName>
    </recommendedName>
</protein>
<dbReference type="SUPFAM" id="SSF55594">
    <property type="entry name" value="HPr-like"/>
    <property type="match status" value="1"/>
</dbReference>
<dbReference type="Proteomes" id="UP000004968">
    <property type="component" value="Unassembled WGS sequence"/>
</dbReference>
<reference evidence="2 3" key="1">
    <citation type="submission" date="2010-01" db="EMBL/GenBank/DDBJ databases">
        <authorList>
            <person name="Weinstock G."/>
            <person name="Sodergren E."/>
            <person name="Clifton S."/>
            <person name="Fulton L."/>
            <person name="Fulton B."/>
            <person name="Courtney L."/>
            <person name="Fronick C."/>
            <person name="Harrison M."/>
            <person name="Strong C."/>
            <person name="Farmer C."/>
            <person name="Delahaunty K."/>
            <person name="Markovic C."/>
            <person name="Hall O."/>
            <person name="Minx P."/>
            <person name="Tomlinson C."/>
            <person name="Mitreva M."/>
            <person name="Nelson J."/>
            <person name="Hou S."/>
            <person name="Wollam A."/>
            <person name="Pepin K.H."/>
            <person name="Johnson M."/>
            <person name="Bhonagiri V."/>
            <person name="Nash W.E."/>
            <person name="Warren W."/>
            <person name="Chinwalla A."/>
            <person name="Mardis E.R."/>
            <person name="Wilson R.K."/>
        </authorList>
    </citation>
    <scope>NUCLEOTIDE SEQUENCE [LARGE SCALE GENOMIC DNA]</scope>
    <source>
        <strain evidence="2 3">DSM 13479</strain>
    </source>
</reference>